<comment type="catalytic activity">
    <reaction evidence="4">
        <text>a quinone + NADH + 5 H(+)(in) = a quinol + NAD(+) + 4 H(+)(out)</text>
        <dbReference type="Rhea" id="RHEA:57888"/>
        <dbReference type="ChEBI" id="CHEBI:15378"/>
        <dbReference type="ChEBI" id="CHEBI:24646"/>
        <dbReference type="ChEBI" id="CHEBI:57540"/>
        <dbReference type="ChEBI" id="CHEBI:57945"/>
        <dbReference type="ChEBI" id="CHEBI:132124"/>
    </reaction>
</comment>
<feature type="transmembrane region" description="Helical" evidence="4">
    <location>
        <begin position="31"/>
        <end position="48"/>
    </location>
</feature>
<comment type="subcellular location">
    <subcellularLocation>
        <location evidence="4">Cell membrane</location>
        <topology evidence="4">Multi-pass membrane protein</topology>
    </subcellularLocation>
</comment>
<dbReference type="Gene3D" id="1.20.120.1200">
    <property type="entry name" value="NADH-ubiquinone/plastoquinone oxidoreductase chain 6, subunit NuoJ"/>
    <property type="match status" value="1"/>
</dbReference>
<evidence type="ECO:0000256" key="4">
    <source>
        <dbReference type="RuleBase" id="RU004429"/>
    </source>
</evidence>
<comment type="similarity">
    <text evidence="1 4">Belongs to the complex I subunit 6 family.</text>
</comment>
<evidence type="ECO:0000256" key="3">
    <source>
        <dbReference type="ARBA" id="ARBA00025811"/>
    </source>
</evidence>
<dbReference type="Proteomes" id="UP000031624">
    <property type="component" value="Chromosome"/>
</dbReference>
<comment type="function">
    <text evidence="4">NDH-1 shuttles electrons from NADH, via FMN and iron-sulfur (Fe-S) centers, to quinones in the respiratory chain. Couples the redox reaction to proton translocation (for every two electrons transferred, four hydrogen ions are translocated across the cytoplasmic membrane), and thus conserves the redox energy in a proton gradient.</text>
</comment>
<evidence type="ECO:0000256" key="2">
    <source>
        <dbReference type="ARBA" id="ARBA00019907"/>
    </source>
</evidence>
<keyword evidence="4" id="KW-0472">Membrane</keyword>
<evidence type="ECO:0000313" key="5">
    <source>
        <dbReference type="EMBL" id="AJF23960.1"/>
    </source>
</evidence>
<dbReference type="PANTHER" id="PTHR33269:SF17">
    <property type="entry name" value="NADH-UBIQUINONE OXIDOREDUCTASE CHAIN 6"/>
    <property type="match status" value="1"/>
</dbReference>
<dbReference type="AlphaFoldDB" id="A0AAU8RRJ9"/>
<keyword evidence="4" id="KW-1003">Cell membrane</keyword>
<dbReference type="RefSeq" id="WP_014943209.1">
    <property type="nucleotide sequence ID" value="NZ_CP007563.1"/>
</dbReference>
<keyword evidence="4" id="KW-0812">Transmembrane</keyword>
<dbReference type="GO" id="GO:0005886">
    <property type="term" value="C:plasma membrane"/>
    <property type="evidence" value="ECO:0007669"/>
    <property type="project" value="UniProtKB-SubCell"/>
</dbReference>
<keyword evidence="4" id="KW-0520">NAD</keyword>
<dbReference type="Pfam" id="PF00499">
    <property type="entry name" value="Oxidored_q3"/>
    <property type="match status" value="1"/>
</dbReference>
<evidence type="ECO:0000256" key="1">
    <source>
        <dbReference type="ARBA" id="ARBA00005698"/>
    </source>
</evidence>
<organism evidence="5 6">
    <name type="scientific">Candidatus Portiera aleyrodidarum MED</name>
    <name type="common">Bemisia tabaci</name>
    <dbReference type="NCBI Taxonomy" id="1163752"/>
    <lineage>
        <taxon>Bacteria</taxon>
        <taxon>Pseudomonadati</taxon>
        <taxon>Pseudomonadota</taxon>
        <taxon>Gammaproteobacteria</taxon>
        <taxon>Candidatus Johnevansiales</taxon>
        <taxon>Candidatus Johnevansiaceae</taxon>
        <taxon>Candidatus Portiera</taxon>
    </lineage>
</organism>
<feature type="transmembrane region" description="Helical" evidence="4">
    <location>
        <begin position="131"/>
        <end position="158"/>
    </location>
</feature>
<sequence>MLFYISAIIAIVSTLNVIISNNIIHALLHFIISLISISMIFFLIGANYAGVLEIIIYAGAIMVLFVFVVMMLLNPIKKKLSFINLKNWISTSSLTITLLGLLLITILKYGLNNRNILVGSTIPHTPHPFSVLLFTTYLITVEISAIILLTALIIASYLGRKQ</sequence>
<keyword evidence="4" id="KW-0874">Quinone</keyword>
<dbReference type="InterPro" id="IPR001457">
    <property type="entry name" value="NADH_UbQ/plastoQ_OxRdtase_su6"/>
</dbReference>
<evidence type="ECO:0000313" key="6">
    <source>
        <dbReference type="Proteomes" id="UP000031624"/>
    </source>
</evidence>
<dbReference type="PANTHER" id="PTHR33269">
    <property type="entry name" value="NADH-UBIQUINONE OXIDOREDUCTASE CHAIN 6"/>
    <property type="match status" value="1"/>
</dbReference>
<dbReference type="GO" id="GO:0048038">
    <property type="term" value="F:quinone binding"/>
    <property type="evidence" value="ECO:0007669"/>
    <property type="project" value="UniProtKB-UniRule"/>
</dbReference>
<dbReference type="EMBL" id="CP007563">
    <property type="protein sequence ID" value="AJF23960.1"/>
    <property type="molecule type" value="Genomic_DNA"/>
</dbReference>
<reference evidence="5 6" key="1">
    <citation type="submission" date="2014-04" db="EMBL/GenBank/DDBJ databases">
        <title>Genome reduction and metabolic complementation of the dual endosymbionts in the whitefly Bemisia tabaci.</title>
        <authorList>
            <person name="Rao Q."/>
            <person name="Rollat-Farnier P.-A."/>
            <person name="Zhang Z.-X."/>
            <person name="Santos-Garcia D."/>
            <person name="Silva F.J."/>
            <person name="Moya A."/>
            <person name="Zhu D.-T."/>
            <person name="Klein C.C."/>
            <person name="Vavre F."/>
            <person name="Sagot M.-F."/>
            <person name="Liu S.-S."/>
            <person name="Mouton L."/>
            <person name="Wang X.-W."/>
        </authorList>
    </citation>
    <scope>NUCLEOTIDE SEQUENCE [LARGE SCALE GENOMIC DNA]</scope>
    <source>
        <strain evidence="5 6">BT-Q</strain>
    </source>
</reference>
<comment type="subunit">
    <text evidence="3">Composed of 13 different subunits. Subunits NuoA, H, J, K, L, M, N constitute the membrane sector of the complex.</text>
</comment>
<gene>
    <name evidence="5" type="ORF">O3E_00035</name>
</gene>
<feature type="transmembrane region" description="Helical" evidence="4">
    <location>
        <begin position="6"/>
        <end position="24"/>
    </location>
</feature>
<proteinExistence type="inferred from homology"/>
<keyword evidence="4" id="KW-1133">Transmembrane helix</keyword>
<name>A0AAU8RRJ9_9GAMM</name>
<dbReference type="EC" id="7.1.1.-" evidence="4"/>
<dbReference type="GO" id="GO:0008137">
    <property type="term" value="F:NADH dehydrogenase (ubiquinone) activity"/>
    <property type="evidence" value="ECO:0007669"/>
    <property type="project" value="UniProtKB-UniRule"/>
</dbReference>
<dbReference type="KEGG" id="paly:O3E_00035"/>
<accession>A0AAU8RRJ9</accession>
<feature type="transmembrane region" description="Helical" evidence="4">
    <location>
        <begin position="88"/>
        <end position="111"/>
    </location>
</feature>
<dbReference type="InterPro" id="IPR042106">
    <property type="entry name" value="Nuo/plastoQ_OxRdtase_6_NuoJ"/>
</dbReference>
<feature type="transmembrane region" description="Helical" evidence="4">
    <location>
        <begin position="54"/>
        <end position="76"/>
    </location>
</feature>
<protein>
    <recommendedName>
        <fullName evidence="2 4">NADH-quinone oxidoreductase subunit J</fullName>
        <ecNumber evidence="4">7.1.1.-</ecNumber>
    </recommendedName>
</protein>